<organism evidence="7 8">
    <name type="scientific">Leeia speluncae</name>
    <dbReference type="NCBI Taxonomy" id="2884804"/>
    <lineage>
        <taxon>Bacteria</taxon>
        <taxon>Pseudomonadati</taxon>
        <taxon>Pseudomonadota</taxon>
        <taxon>Betaproteobacteria</taxon>
        <taxon>Neisseriales</taxon>
        <taxon>Leeiaceae</taxon>
        <taxon>Leeia</taxon>
    </lineage>
</organism>
<keyword evidence="3" id="KW-0804">Transcription</keyword>
<feature type="domain" description="Proline dehydrogenase PutA" evidence="6">
    <location>
        <begin position="69"/>
        <end position="180"/>
    </location>
</feature>
<comment type="pathway">
    <text evidence="3">Amino-acid degradation; L-proline degradation into L-glutamate; L-glutamate from L-proline: step 1/2.</text>
</comment>
<evidence type="ECO:0000256" key="1">
    <source>
        <dbReference type="ARBA" id="ARBA00023002"/>
    </source>
</evidence>
<dbReference type="InterPro" id="IPR024089">
    <property type="entry name" value="PRODH_PutA_dom_I/II"/>
</dbReference>
<dbReference type="InterPro" id="IPR002872">
    <property type="entry name" value="Proline_DH_dom"/>
</dbReference>
<dbReference type="InterPro" id="IPR016161">
    <property type="entry name" value="Ald_DH/histidinol_DH"/>
</dbReference>
<dbReference type="SUPFAM" id="SSF53720">
    <property type="entry name" value="ALDH-like"/>
    <property type="match status" value="1"/>
</dbReference>
<dbReference type="RefSeq" id="WP_227181792.1">
    <property type="nucleotide sequence ID" value="NZ_JAJBZT010000011.1"/>
</dbReference>
<keyword evidence="2 3" id="KW-0520">NAD</keyword>
<dbReference type="InterPro" id="IPR016163">
    <property type="entry name" value="Ald_DH_C"/>
</dbReference>
<keyword evidence="3" id="KW-0642">Proline metabolism</keyword>
<comment type="similarity">
    <text evidence="3">In the N-terminal section; belongs to the proline dehydrogenase family.</text>
</comment>
<comment type="catalytic activity">
    <reaction evidence="3">
        <text>L-glutamate 5-semialdehyde + NAD(+) + H2O = L-glutamate + NADH + 2 H(+)</text>
        <dbReference type="Rhea" id="RHEA:30235"/>
        <dbReference type="ChEBI" id="CHEBI:15377"/>
        <dbReference type="ChEBI" id="CHEBI:15378"/>
        <dbReference type="ChEBI" id="CHEBI:29985"/>
        <dbReference type="ChEBI" id="CHEBI:57540"/>
        <dbReference type="ChEBI" id="CHEBI:57945"/>
        <dbReference type="ChEBI" id="CHEBI:58066"/>
        <dbReference type="EC" id="1.2.1.88"/>
    </reaction>
</comment>
<keyword evidence="8" id="KW-1185">Reference proteome</keyword>
<evidence type="ECO:0000256" key="2">
    <source>
        <dbReference type="ARBA" id="ARBA00023027"/>
    </source>
</evidence>
<dbReference type="Pfam" id="PF00171">
    <property type="entry name" value="Aldedh"/>
    <property type="match status" value="2"/>
</dbReference>
<evidence type="ECO:0000313" key="7">
    <source>
        <dbReference type="EMBL" id="MCB6184973.1"/>
    </source>
</evidence>
<feature type="domain" description="Proline dehydrogenase" evidence="5">
    <location>
        <begin position="190"/>
        <end position="483"/>
    </location>
</feature>
<reference evidence="7" key="1">
    <citation type="submission" date="2021-10" db="EMBL/GenBank/DDBJ databases">
        <title>The complete genome sequence of Leeia sp. TBRC 13508.</title>
        <authorList>
            <person name="Charoenyingcharoen P."/>
            <person name="Yukphan P."/>
        </authorList>
    </citation>
    <scope>NUCLEOTIDE SEQUENCE</scope>
    <source>
        <strain evidence="7">TBRC 13508</strain>
    </source>
</reference>
<accession>A0ABS8D9T6</accession>
<dbReference type="InterPro" id="IPR025703">
    <property type="entry name" value="Bifunct_PutA"/>
</dbReference>
<dbReference type="EMBL" id="JAJBZT010000011">
    <property type="protein sequence ID" value="MCB6184973.1"/>
    <property type="molecule type" value="Genomic_DNA"/>
</dbReference>
<evidence type="ECO:0000256" key="3">
    <source>
        <dbReference type="PIRNR" id="PIRNR000197"/>
    </source>
</evidence>
<dbReference type="SUPFAM" id="SSF51730">
    <property type="entry name" value="FAD-linked oxidoreductase"/>
    <property type="match status" value="1"/>
</dbReference>
<feature type="domain" description="Aldehyde dehydrogenase" evidence="4">
    <location>
        <begin position="598"/>
        <end position="673"/>
    </location>
</feature>
<comment type="similarity">
    <text evidence="3">In the C-terminal section; belongs to the aldehyde dehydrogenase family.</text>
</comment>
<keyword evidence="1 3" id="KW-0560">Oxidoreductase</keyword>
<dbReference type="InterPro" id="IPR015590">
    <property type="entry name" value="Aldehyde_DH_dom"/>
</dbReference>
<dbReference type="Proteomes" id="UP001165395">
    <property type="component" value="Unassembled WGS sequence"/>
</dbReference>
<dbReference type="PANTHER" id="PTHR42862:SF1">
    <property type="entry name" value="DELTA-1-PYRROLINE-5-CARBOXYLATE DEHYDROGENASE 2, ISOFORM A-RELATED"/>
    <property type="match status" value="1"/>
</dbReference>
<keyword evidence="3" id="KW-0285">Flavoprotein</keyword>
<evidence type="ECO:0000259" key="4">
    <source>
        <dbReference type="Pfam" id="PF00171"/>
    </source>
</evidence>
<dbReference type="Gene3D" id="3.40.309.10">
    <property type="entry name" value="Aldehyde Dehydrogenase, Chain A, domain 2"/>
    <property type="match status" value="1"/>
</dbReference>
<dbReference type="InterPro" id="IPR050485">
    <property type="entry name" value="Proline_metab_enzyme"/>
</dbReference>
<name>A0ABS8D9T6_9NEIS</name>
<dbReference type="Pfam" id="PF01619">
    <property type="entry name" value="Pro_dh"/>
    <property type="match status" value="1"/>
</dbReference>
<dbReference type="SUPFAM" id="SSF81935">
    <property type="entry name" value="N-terminal domain of bifunctional PutA protein"/>
    <property type="match status" value="1"/>
</dbReference>
<dbReference type="PANTHER" id="PTHR42862">
    <property type="entry name" value="DELTA-1-PYRROLINE-5-CARBOXYLATE DEHYDROGENASE 1, ISOFORM A-RELATED"/>
    <property type="match status" value="1"/>
</dbReference>
<comment type="pathway">
    <text evidence="3">Amino-acid degradation; L-proline degradation into L-glutamate; L-glutamate from L-proline: step 2/2.</text>
</comment>
<dbReference type="InterPro" id="IPR024082">
    <property type="entry name" value="PRODH_PutA_dom_II"/>
</dbReference>
<comment type="caution">
    <text evidence="7">The sequence shown here is derived from an EMBL/GenBank/DDBJ whole genome shotgun (WGS) entry which is preliminary data.</text>
</comment>
<proteinExistence type="inferred from homology"/>
<evidence type="ECO:0000259" key="5">
    <source>
        <dbReference type="Pfam" id="PF01619"/>
    </source>
</evidence>
<dbReference type="Pfam" id="PF14850">
    <property type="entry name" value="Pro_dh-DNA_bdg"/>
    <property type="match status" value="1"/>
</dbReference>
<comment type="function">
    <text evidence="3">Oxidizes proline to glutamate for use as a carbon and nitrogen source.</text>
</comment>
<dbReference type="EC" id="1.2.1.88" evidence="3"/>
<comment type="cofactor">
    <cofactor evidence="3">
        <name>FAD</name>
        <dbReference type="ChEBI" id="CHEBI:57692"/>
    </cofactor>
</comment>
<dbReference type="InterPro" id="IPR029041">
    <property type="entry name" value="FAD-linked_oxidoreductase-like"/>
</dbReference>
<dbReference type="Gene3D" id="3.40.605.10">
    <property type="entry name" value="Aldehyde Dehydrogenase, Chain A, domain 1"/>
    <property type="match status" value="2"/>
</dbReference>
<keyword evidence="3" id="KW-0274">FAD</keyword>
<gene>
    <name evidence="7" type="ORF">LIN78_15600</name>
</gene>
<dbReference type="Gene3D" id="1.20.5.460">
    <property type="entry name" value="Single helix bin"/>
    <property type="match status" value="1"/>
</dbReference>
<evidence type="ECO:0000313" key="8">
    <source>
        <dbReference type="Proteomes" id="UP001165395"/>
    </source>
</evidence>
<feature type="domain" description="Aldehyde dehydrogenase" evidence="4">
    <location>
        <begin position="781"/>
        <end position="986"/>
    </location>
</feature>
<dbReference type="Gene3D" id="3.20.20.220">
    <property type="match status" value="1"/>
</dbReference>
<comment type="catalytic activity">
    <reaction evidence="3">
        <text>L-proline + a quinone = (S)-1-pyrroline-5-carboxylate + a quinol + H(+)</text>
        <dbReference type="Rhea" id="RHEA:23784"/>
        <dbReference type="ChEBI" id="CHEBI:15378"/>
        <dbReference type="ChEBI" id="CHEBI:17388"/>
        <dbReference type="ChEBI" id="CHEBI:24646"/>
        <dbReference type="ChEBI" id="CHEBI:60039"/>
        <dbReference type="ChEBI" id="CHEBI:132124"/>
        <dbReference type="EC" id="1.5.5.2"/>
    </reaction>
</comment>
<keyword evidence="3" id="KW-0238">DNA-binding</keyword>
<dbReference type="EC" id="1.5.5.2" evidence="3"/>
<dbReference type="InterPro" id="IPR016162">
    <property type="entry name" value="Ald_DH_N"/>
</dbReference>
<sequence>MTISAMSNGAELGLLKGKIAFDNAQEEELIINRLMKEAEFSADEITDIQLLATKLAEGVRDARTTAGGIDLLTQEFSLDSKEGIALMCLAEAMLRIPDTATRNKLIRDKIVDNDWKSHLGKSPSLFVNATAWGLLVTGKLLKKNDHAKLAEALTSVIRKGGEAAVRAGVAYAMKLLGNQFVTGQSIEEAIKVASKREERGYKYSYDMLGEAALTVEDADRYFRDYYHAIEEIGKAGGGQGPIEGPGVSVKISGLHPRYEVMQHERVIEEMYPKLLQLAQLAKQFDIGFHLDQEEVARFDLTLEMLERLANEPSLAGWNGLGISLQAYHKRGRAVVDFIIALARASKRKILVRLVKGAYWDSEIKRCQSEGSVNYPVFTRKVHSDVSYVACARELLKAQDAVFPQFATHNAFSIAAVFRLGAGNQFEFQCLHGMGESVYDQVVGKDKLGKACRIYAPVGPHETLLAYLVRRLLENGANSSFVNQIVDPAVSIAEIVADPVEKAKRTKGYSHPKIVMPPNILPGRKNANPLNFDSPEFSDAFSKLASGKRCFNFCGEGSAASTVAFKAPNSLQNIAYEVDIPSAEISLSQLNQFVSETSVEKLSLTTKSEIIRRLADAIELTPEVLGSILVHDFGRTLADAAIEVREVINVMRLHATQAATDQQLVTQVSKEAVSVVWASLSEAGSLFSDLSRAFLTNAKVALLTTPQLVPLVDYINTALIALSAETKSLVNVVCIPREGLASIVPTLRADRVIVNATDLASLNAINESLKQSQGPSLIQSLMTSANAMIVDSTALPEQVISDVMVSAYDFSGQHANALKLLCIQSETADSIIAMLSSMLNERTIGASNQVSTDIGPVSDPQTVVEYDAYIDHLKKRRFNVYQAKRYDAAKLTGYFCNPAIVDLGSINDLKQANLNLRAPIVHVVRWQSEQLNELLDVLNQSLNVNSICIHTRINETVGQILSRSTAASVFVNRNISRRVSGMQLSGTAGKHSTGPSYNGPFALSSFGQFQHSEWVTDSCFQRPTIMNNDKYYEMPHVDENAKLTPKLTKLLENAESRKARLNDLYQFSLKYIGFNNVYRQYLSQLIARLYHFVDSSTPIALPSLTGEENTLEFMPKGKVLVMSGNEASQMGLILSAFAFGNKVFVKKGSLSEAVAAVLKSSDIVLLDQLNETSVNFAEIDSALMIAGEQTDSGLVSRLRIAGCPVFECSQDTFSVHPFVKERVVSINASASGGNTQLMILSETP</sequence>
<dbReference type="PIRSF" id="PIRSF000197">
    <property type="entry name" value="Bifunct_PutA"/>
    <property type="match status" value="1"/>
</dbReference>
<keyword evidence="3" id="KW-0805">Transcription regulation</keyword>
<protein>
    <recommendedName>
        <fullName evidence="3">Bifunctional protein PutA</fullName>
    </recommendedName>
    <domain>
        <recommendedName>
            <fullName evidence="3">Proline dehydrogenase</fullName>
            <ecNumber evidence="3">1.5.5.2</ecNumber>
        </recommendedName>
        <alternativeName>
            <fullName evidence="3">Proline oxidase</fullName>
        </alternativeName>
    </domain>
    <domain>
        <recommendedName>
            <fullName evidence="3">Delta-1-pyrroline-5-carboxylate dehydrogenase</fullName>
            <shortName evidence="3">P5C dehydrogenase</shortName>
            <ecNumber evidence="3">1.2.1.88</ecNumber>
        </recommendedName>
        <alternativeName>
            <fullName evidence="3">L-glutamate gamma-semialdehyde dehydrogenase</fullName>
        </alternativeName>
    </domain>
</protein>
<evidence type="ECO:0000259" key="6">
    <source>
        <dbReference type="Pfam" id="PF14850"/>
    </source>
</evidence>
<keyword evidence="3" id="KW-0678">Repressor</keyword>